<keyword evidence="2" id="KW-0808">Transferase</keyword>
<evidence type="ECO:0000313" key="3">
    <source>
        <dbReference type="Proteomes" id="UP000198749"/>
    </source>
</evidence>
<dbReference type="InterPro" id="IPR000836">
    <property type="entry name" value="PRTase_dom"/>
</dbReference>
<evidence type="ECO:0000313" key="2">
    <source>
        <dbReference type="EMBL" id="SEQ92633.1"/>
    </source>
</evidence>
<dbReference type="Pfam" id="PF00156">
    <property type="entry name" value="Pribosyltran"/>
    <property type="match status" value="1"/>
</dbReference>
<dbReference type="STRING" id="355243.SAMN03080615_03269"/>
<dbReference type="SUPFAM" id="SSF53271">
    <property type="entry name" value="PRTase-like"/>
    <property type="match status" value="1"/>
</dbReference>
<dbReference type="CDD" id="cd06223">
    <property type="entry name" value="PRTases_typeI"/>
    <property type="match status" value="1"/>
</dbReference>
<dbReference type="GO" id="GO:0016757">
    <property type="term" value="F:glycosyltransferase activity"/>
    <property type="evidence" value="ECO:0007669"/>
    <property type="project" value="UniProtKB-KW"/>
</dbReference>
<name>A0A1H9K135_9GAMM</name>
<proteinExistence type="predicted"/>
<accession>A0A1H9K135</accession>
<dbReference type="EMBL" id="FOGB01000011">
    <property type="protein sequence ID" value="SEQ92633.1"/>
    <property type="molecule type" value="Genomic_DNA"/>
</dbReference>
<keyword evidence="3" id="KW-1185">Reference proteome</keyword>
<dbReference type="Gene3D" id="3.40.50.2020">
    <property type="match status" value="1"/>
</dbReference>
<dbReference type="InterPro" id="IPR050137">
    <property type="entry name" value="PyrR_bifunctional"/>
</dbReference>
<feature type="domain" description="Phosphoribosyltransferase" evidence="1">
    <location>
        <begin position="27"/>
        <end position="151"/>
    </location>
</feature>
<keyword evidence="2" id="KW-0328">Glycosyltransferase</keyword>
<organism evidence="2 3">
    <name type="scientific">Amphritea atlantica</name>
    <dbReference type="NCBI Taxonomy" id="355243"/>
    <lineage>
        <taxon>Bacteria</taxon>
        <taxon>Pseudomonadati</taxon>
        <taxon>Pseudomonadota</taxon>
        <taxon>Gammaproteobacteria</taxon>
        <taxon>Oceanospirillales</taxon>
        <taxon>Oceanospirillaceae</taxon>
        <taxon>Amphritea</taxon>
    </lineage>
</organism>
<dbReference type="PANTHER" id="PTHR11608">
    <property type="entry name" value="BIFUNCTIONAL PROTEIN PYRR"/>
    <property type="match status" value="1"/>
</dbReference>
<evidence type="ECO:0000259" key="1">
    <source>
        <dbReference type="Pfam" id="PF00156"/>
    </source>
</evidence>
<dbReference type="NCBIfam" id="NF003545">
    <property type="entry name" value="PRK05205.1-1"/>
    <property type="match status" value="1"/>
</dbReference>
<dbReference type="OrthoDB" id="9802227at2"/>
<gene>
    <name evidence="2" type="ORF">SAMN03080615_03269</name>
</gene>
<dbReference type="Proteomes" id="UP000198749">
    <property type="component" value="Unassembled WGS sequence"/>
</dbReference>
<dbReference type="InterPro" id="IPR029057">
    <property type="entry name" value="PRTase-like"/>
</dbReference>
<sequence length="171" mass="18893">MVSGVIKVDHLLTKMAEDLITLIKVRQLDNPMVIGIHTGGVWLAEHLHQQLGIESPLGTLDISFYRDDFSRAGLNPKVQPSALPSATEDRHIILVDDVIMSGRTIRAAMNELFDYGRPASITLVTLLDLNRRELPIQADVTGDTLQLADDEQVKLTGPVPLALEIRKKDNP</sequence>
<dbReference type="AlphaFoldDB" id="A0A1H9K135"/>
<reference evidence="3" key="1">
    <citation type="submission" date="2016-10" db="EMBL/GenBank/DDBJ databases">
        <authorList>
            <person name="Varghese N."/>
            <person name="Submissions S."/>
        </authorList>
    </citation>
    <scope>NUCLEOTIDE SEQUENCE [LARGE SCALE GENOMIC DNA]</scope>
    <source>
        <strain evidence="3">DSM 18887</strain>
    </source>
</reference>
<protein>
    <submittedName>
        <fullName evidence="2">Pyrimidine operon attenuation protein / uracil phosphoribosyltransferase</fullName>
    </submittedName>
</protein>
<dbReference type="RefSeq" id="WP_091360378.1">
    <property type="nucleotide sequence ID" value="NZ_AP025284.1"/>
</dbReference>
<dbReference type="PANTHER" id="PTHR11608:SF0">
    <property type="entry name" value="BIFUNCTIONAL PROTEIN PYRR"/>
    <property type="match status" value="1"/>
</dbReference>